<dbReference type="Pfam" id="PF00543">
    <property type="entry name" value="P-II"/>
    <property type="match status" value="1"/>
</dbReference>
<name>A0A1G6AEH9_EUBOX</name>
<protein>
    <submittedName>
        <fullName evidence="11">Ammonium transporter, Amt family</fullName>
    </submittedName>
</protein>
<comment type="subcellular location">
    <subcellularLocation>
        <location evidence="1">Membrane</location>
        <topology evidence="1">Multi-pass membrane protein</topology>
    </subcellularLocation>
</comment>
<evidence type="ECO:0000259" key="10">
    <source>
        <dbReference type="Pfam" id="PF00909"/>
    </source>
</evidence>
<dbReference type="SUPFAM" id="SSF111352">
    <property type="entry name" value="Ammonium transporter"/>
    <property type="match status" value="1"/>
</dbReference>
<feature type="transmembrane region" description="Helical" evidence="9">
    <location>
        <begin position="60"/>
        <end position="77"/>
    </location>
</feature>
<evidence type="ECO:0000256" key="6">
    <source>
        <dbReference type="ARBA" id="ARBA00023136"/>
    </source>
</evidence>
<evidence type="ECO:0000256" key="7">
    <source>
        <dbReference type="ARBA" id="ARBA00023177"/>
    </source>
</evidence>
<dbReference type="InterPro" id="IPR018047">
    <property type="entry name" value="Ammonium_transpt_CS"/>
</dbReference>
<dbReference type="RefSeq" id="WP_090171826.1">
    <property type="nucleotide sequence ID" value="NZ_FMXR01000005.1"/>
</dbReference>
<evidence type="ECO:0000256" key="5">
    <source>
        <dbReference type="ARBA" id="ARBA00022989"/>
    </source>
</evidence>
<dbReference type="SMART" id="SM00938">
    <property type="entry name" value="P-II"/>
    <property type="match status" value="1"/>
</dbReference>
<dbReference type="InterPro" id="IPR002187">
    <property type="entry name" value="N-reg_PII"/>
</dbReference>
<gene>
    <name evidence="11" type="ORF">SAMN02910417_00488</name>
</gene>
<dbReference type="GO" id="GO:0097272">
    <property type="term" value="P:ammonium homeostasis"/>
    <property type="evidence" value="ECO:0007669"/>
    <property type="project" value="TreeGrafter"/>
</dbReference>
<feature type="transmembrane region" description="Helical" evidence="9">
    <location>
        <begin position="97"/>
        <end position="120"/>
    </location>
</feature>
<comment type="similarity">
    <text evidence="8">Belongs to the P(II) protein family.</text>
</comment>
<dbReference type="Gene3D" id="1.10.3430.10">
    <property type="entry name" value="Ammonium transporter AmtB like domains"/>
    <property type="match status" value="1"/>
</dbReference>
<evidence type="ECO:0000256" key="1">
    <source>
        <dbReference type="ARBA" id="ARBA00004141"/>
    </source>
</evidence>
<evidence type="ECO:0000256" key="9">
    <source>
        <dbReference type="SAM" id="Phobius"/>
    </source>
</evidence>
<comment type="similarity">
    <text evidence="2">Belongs to the ammonia transporter channel (TC 1.A.11.2) family.</text>
</comment>
<dbReference type="Proteomes" id="UP000199228">
    <property type="component" value="Unassembled WGS sequence"/>
</dbReference>
<dbReference type="AlphaFoldDB" id="A0A1G6AEH9"/>
<organism evidence="11 12">
    <name type="scientific">Eubacterium oxidoreducens</name>
    <dbReference type="NCBI Taxonomy" id="1732"/>
    <lineage>
        <taxon>Bacteria</taxon>
        <taxon>Bacillati</taxon>
        <taxon>Bacillota</taxon>
        <taxon>Clostridia</taxon>
        <taxon>Eubacteriales</taxon>
        <taxon>Eubacteriaceae</taxon>
        <taxon>Eubacterium</taxon>
    </lineage>
</organism>
<dbReference type="InterPro" id="IPR024041">
    <property type="entry name" value="NH4_transpt_AmtB-like_dom"/>
</dbReference>
<dbReference type="GO" id="GO:0016020">
    <property type="term" value="C:membrane"/>
    <property type="evidence" value="ECO:0007669"/>
    <property type="project" value="UniProtKB-SubCell"/>
</dbReference>
<keyword evidence="6 9" id="KW-0472">Membrane</keyword>
<dbReference type="InterPro" id="IPR029020">
    <property type="entry name" value="Ammonium/urea_transptr"/>
</dbReference>
<feature type="transmembrane region" description="Helical" evidence="9">
    <location>
        <begin position="205"/>
        <end position="227"/>
    </location>
</feature>
<dbReference type="GO" id="GO:0030234">
    <property type="term" value="F:enzyme regulator activity"/>
    <property type="evidence" value="ECO:0007669"/>
    <property type="project" value="InterPro"/>
</dbReference>
<evidence type="ECO:0000256" key="8">
    <source>
        <dbReference type="RuleBase" id="RU003936"/>
    </source>
</evidence>
<dbReference type="PANTHER" id="PTHR11730:SF6">
    <property type="entry name" value="AMMONIUM TRANSPORTER"/>
    <property type="match status" value="1"/>
</dbReference>
<feature type="transmembrane region" description="Helical" evidence="9">
    <location>
        <begin position="373"/>
        <end position="398"/>
    </location>
</feature>
<feature type="transmembrane region" description="Helical" evidence="9">
    <location>
        <begin position="239"/>
        <end position="262"/>
    </location>
</feature>
<dbReference type="InterPro" id="IPR017918">
    <property type="entry name" value="N-reg_PII_CS"/>
</dbReference>
<dbReference type="InterPro" id="IPR001905">
    <property type="entry name" value="Ammonium_transpt"/>
</dbReference>
<proteinExistence type="inferred from homology"/>
<dbReference type="STRING" id="1732.SAMN02910417_00488"/>
<feature type="transmembrane region" description="Helical" evidence="9">
    <location>
        <begin position="325"/>
        <end position="353"/>
    </location>
</feature>
<feature type="domain" description="Ammonium transporter AmtB-like" evidence="10">
    <location>
        <begin position="20"/>
        <end position="422"/>
    </location>
</feature>
<keyword evidence="12" id="KW-1185">Reference proteome</keyword>
<dbReference type="SUPFAM" id="SSF54913">
    <property type="entry name" value="GlnB-like"/>
    <property type="match status" value="1"/>
</dbReference>
<evidence type="ECO:0000256" key="2">
    <source>
        <dbReference type="ARBA" id="ARBA00005887"/>
    </source>
</evidence>
<dbReference type="GO" id="GO:0006808">
    <property type="term" value="P:regulation of nitrogen utilization"/>
    <property type="evidence" value="ECO:0007669"/>
    <property type="project" value="InterPro"/>
</dbReference>
<dbReference type="PROSITE" id="PS00638">
    <property type="entry name" value="PII_GLNB_CTER"/>
    <property type="match status" value="1"/>
</dbReference>
<sequence>MTQEIMDFVSGSVSETTFGVWFLIGAALVFWMQAGFAMVESGFTRAKNAGNIIMKNLMDFCIGTVMFIVIGSAFLLGEDYFGFIGKPGFDMFSNYGSFDYSAFVFNLVFCATTATIVSGAVAERTKFSSYCIYSACLSGILYPIEAHWTWGGGWLANMGFHDFAGSNCIHMVGGLCALIGAAMLGPRIGKFKKDSDGKVIKVNAIPGHNLPIGALGVFILWLGWYGFNGAAATSLEQLGSIFLTTTIAPAVATVTCMIFTWAKYGKPDVSMCLNASLAGLVAITAPCDVTDVTGSLIIGIVAGLLVVYGVWLLDYKLHIDDPVGAVAVHFINGIWGTIAVGLFATPAAPGYSIVDSSGNTMIGLFYGGGFKLLGIQFVGLFATMAWALVVILIVFGIIKKTAGLRVSAEEEIMGLDATEHDLASAYADFALTSSINNFSSHEELPIAEDAVSMDEAVPVQLRTSNAVSTGSDVPLTKITIFAKQSKYDALAQAMNKIGINGMTVTNVLGCGTQRGRTSSYRGVPLEMNLLPKIQVDIVVSKISPQTVIDTAKKVLYTGRPGDGKIFVYNVDNAIRISSGAEGYAALQD</sequence>
<dbReference type="OrthoDB" id="9814202at2"/>
<feature type="transmembrane region" description="Helical" evidence="9">
    <location>
        <begin position="20"/>
        <end position="39"/>
    </location>
</feature>
<dbReference type="GO" id="GO:0008519">
    <property type="term" value="F:ammonium channel activity"/>
    <property type="evidence" value="ECO:0007669"/>
    <property type="project" value="InterPro"/>
</dbReference>
<dbReference type="Gene3D" id="3.30.70.120">
    <property type="match status" value="1"/>
</dbReference>
<evidence type="ECO:0000313" key="12">
    <source>
        <dbReference type="Proteomes" id="UP000199228"/>
    </source>
</evidence>
<dbReference type="PANTHER" id="PTHR11730">
    <property type="entry name" value="AMMONIUM TRANSPORTER"/>
    <property type="match status" value="1"/>
</dbReference>
<dbReference type="EMBL" id="FMXR01000005">
    <property type="protein sequence ID" value="SDB06821.1"/>
    <property type="molecule type" value="Genomic_DNA"/>
</dbReference>
<dbReference type="InterPro" id="IPR015867">
    <property type="entry name" value="N-reg_PII/ATP_PRibTrfase_C"/>
</dbReference>
<feature type="transmembrane region" description="Helical" evidence="9">
    <location>
        <begin position="269"/>
        <end position="286"/>
    </location>
</feature>
<feature type="transmembrane region" description="Helical" evidence="9">
    <location>
        <begin position="292"/>
        <end position="313"/>
    </location>
</feature>
<dbReference type="Pfam" id="PF00909">
    <property type="entry name" value="Ammonium_transp"/>
    <property type="match status" value="1"/>
</dbReference>
<keyword evidence="7" id="KW-0924">Ammonia transport</keyword>
<dbReference type="InterPro" id="IPR011322">
    <property type="entry name" value="N-reg_PII-like_a/b"/>
</dbReference>
<reference evidence="11 12" key="1">
    <citation type="submission" date="2016-10" db="EMBL/GenBank/DDBJ databases">
        <authorList>
            <person name="de Groot N.N."/>
        </authorList>
    </citation>
    <scope>NUCLEOTIDE SEQUENCE [LARGE SCALE GENOMIC DNA]</scope>
    <source>
        <strain evidence="11 12">DSM 3217</strain>
    </source>
</reference>
<dbReference type="PROSITE" id="PS51343">
    <property type="entry name" value="PII_GLNB_DOM"/>
    <property type="match status" value="1"/>
</dbReference>
<evidence type="ECO:0000256" key="3">
    <source>
        <dbReference type="ARBA" id="ARBA00022448"/>
    </source>
</evidence>
<feature type="transmembrane region" description="Helical" evidence="9">
    <location>
        <begin position="127"/>
        <end position="144"/>
    </location>
</feature>
<accession>A0A1G6AEH9</accession>
<dbReference type="PROSITE" id="PS01219">
    <property type="entry name" value="AMMONIUM_TRANSP"/>
    <property type="match status" value="1"/>
</dbReference>
<evidence type="ECO:0000256" key="4">
    <source>
        <dbReference type="ARBA" id="ARBA00022692"/>
    </source>
</evidence>
<keyword evidence="4 9" id="KW-0812">Transmembrane</keyword>
<dbReference type="PRINTS" id="PR00340">
    <property type="entry name" value="PIIGLNB"/>
</dbReference>
<feature type="transmembrane region" description="Helical" evidence="9">
    <location>
        <begin position="164"/>
        <end position="184"/>
    </location>
</feature>
<evidence type="ECO:0000313" key="11">
    <source>
        <dbReference type="EMBL" id="SDB06821.1"/>
    </source>
</evidence>
<dbReference type="NCBIfam" id="TIGR00836">
    <property type="entry name" value="amt"/>
    <property type="match status" value="1"/>
</dbReference>
<keyword evidence="3" id="KW-0813">Transport</keyword>
<keyword evidence="5 9" id="KW-1133">Transmembrane helix</keyword>